<dbReference type="Proteomes" id="UP000597877">
    <property type="component" value="Unassembled WGS sequence"/>
</dbReference>
<dbReference type="RefSeq" id="WP_186840174.1">
    <property type="nucleotide sequence ID" value="NZ_JACOOZ010000003.1"/>
</dbReference>
<proteinExistence type="predicted"/>
<name>A0ABR7F196_9FIRM</name>
<accession>A0ABR7F196</accession>
<evidence type="ECO:0000313" key="1">
    <source>
        <dbReference type="EMBL" id="MBC5667393.1"/>
    </source>
</evidence>
<evidence type="ECO:0000313" key="2">
    <source>
        <dbReference type="Proteomes" id="UP000597877"/>
    </source>
</evidence>
<comment type="caution">
    <text evidence="1">The sequence shown here is derived from an EMBL/GenBank/DDBJ whole genome shotgun (WGS) entry which is preliminary data.</text>
</comment>
<organism evidence="1 2">
    <name type="scientific">Eubacterium segne</name>
    <dbReference type="NCBI Taxonomy" id="2763045"/>
    <lineage>
        <taxon>Bacteria</taxon>
        <taxon>Bacillati</taxon>
        <taxon>Bacillota</taxon>
        <taxon>Clostridia</taxon>
        <taxon>Eubacteriales</taxon>
        <taxon>Eubacteriaceae</taxon>
        <taxon>Eubacterium</taxon>
    </lineage>
</organism>
<keyword evidence="2" id="KW-1185">Reference proteome</keyword>
<sequence length="187" mass="22431">MKRLENNRHNNFGGIIDINDFSTNTPNKKRINNQIEAELLQNVLLKKKKEKEMEEKYKQMTLEELKEMRIISNTNGRPSSNLTNDKWQKEFNVRKLFIKPYPANIKKLTGKYSKESGMWNEETQGTYCGCTNWQSYCSFINDILSNIRSGQVDYCYYIYQIEELLKFHYNNLKTKYCDGYWKVWLEK</sequence>
<reference evidence="1 2" key="1">
    <citation type="submission" date="2020-08" db="EMBL/GenBank/DDBJ databases">
        <title>Genome public.</title>
        <authorList>
            <person name="Liu C."/>
            <person name="Sun Q."/>
        </authorList>
    </citation>
    <scope>NUCLEOTIDE SEQUENCE [LARGE SCALE GENOMIC DNA]</scope>
    <source>
        <strain evidence="1 2">BX4</strain>
    </source>
</reference>
<gene>
    <name evidence="1" type="ORF">H8S00_05250</name>
</gene>
<protein>
    <submittedName>
        <fullName evidence="1">Uncharacterized protein</fullName>
    </submittedName>
</protein>
<dbReference type="EMBL" id="JACOOZ010000003">
    <property type="protein sequence ID" value="MBC5667393.1"/>
    <property type="molecule type" value="Genomic_DNA"/>
</dbReference>